<sequence length="157" mass="17208">MHGGGEGKGVVVKGSGWRTLKLPIHKGYHAKLYHYKELVFTPPRISIYCQYHSQLSTTIHNSPQPSTTLHNHSQPSTTLHNHPQLSTTIHNSPQQPTSSLLSQPFAITTFYNSSTPTTLRYPTQTTTTTKTMKPPTPPPEPQPIGIAAVSPPSPVLL</sequence>
<feature type="region of interest" description="Disordered" evidence="1">
    <location>
        <begin position="116"/>
        <end position="157"/>
    </location>
</feature>
<proteinExistence type="predicted"/>
<keyword evidence="3" id="KW-1185">Reference proteome</keyword>
<feature type="region of interest" description="Disordered" evidence="1">
    <location>
        <begin position="61"/>
        <end position="99"/>
    </location>
</feature>
<evidence type="ECO:0000313" key="2">
    <source>
        <dbReference type="EMBL" id="KAK4291415.1"/>
    </source>
</evidence>
<name>A0AAE1NLL3_9EUCA</name>
<evidence type="ECO:0000256" key="1">
    <source>
        <dbReference type="SAM" id="MobiDB-lite"/>
    </source>
</evidence>
<dbReference type="EMBL" id="JAWZYT010005156">
    <property type="protein sequence ID" value="KAK4291415.1"/>
    <property type="molecule type" value="Genomic_DNA"/>
</dbReference>
<feature type="compositionally biased region" description="Polar residues" evidence="1">
    <location>
        <begin position="61"/>
        <end position="91"/>
    </location>
</feature>
<feature type="compositionally biased region" description="Low complexity" evidence="1">
    <location>
        <begin position="116"/>
        <end position="133"/>
    </location>
</feature>
<reference evidence="2" key="1">
    <citation type="submission" date="2023-11" db="EMBL/GenBank/DDBJ databases">
        <title>Genome assemblies of two species of porcelain crab, Petrolisthes cinctipes and Petrolisthes manimaculis (Anomura: Porcellanidae).</title>
        <authorList>
            <person name="Angst P."/>
        </authorList>
    </citation>
    <scope>NUCLEOTIDE SEQUENCE</scope>
    <source>
        <strain evidence="2">PB745_02</strain>
        <tissue evidence="2">Gill</tissue>
    </source>
</reference>
<dbReference type="AlphaFoldDB" id="A0AAE1NLL3"/>
<organism evidence="2 3">
    <name type="scientific">Petrolisthes manimaculis</name>
    <dbReference type="NCBI Taxonomy" id="1843537"/>
    <lineage>
        <taxon>Eukaryota</taxon>
        <taxon>Metazoa</taxon>
        <taxon>Ecdysozoa</taxon>
        <taxon>Arthropoda</taxon>
        <taxon>Crustacea</taxon>
        <taxon>Multicrustacea</taxon>
        <taxon>Malacostraca</taxon>
        <taxon>Eumalacostraca</taxon>
        <taxon>Eucarida</taxon>
        <taxon>Decapoda</taxon>
        <taxon>Pleocyemata</taxon>
        <taxon>Anomura</taxon>
        <taxon>Galatheoidea</taxon>
        <taxon>Porcellanidae</taxon>
        <taxon>Petrolisthes</taxon>
    </lineage>
</organism>
<comment type="caution">
    <text evidence="2">The sequence shown here is derived from an EMBL/GenBank/DDBJ whole genome shotgun (WGS) entry which is preliminary data.</text>
</comment>
<gene>
    <name evidence="2" type="ORF">Pmani_035750</name>
</gene>
<accession>A0AAE1NLL3</accession>
<protein>
    <submittedName>
        <fullName evidence="2">Uncharacterized protein</fullName>
    </submittedName>
</protein>
<dbReference type="Proteomes" id="UP001292094">
    <property type="component" value="Unassembled WGS sequence"/>
</dbReference>
<evidence type="ECO:0000313" key="3">
    <source>
        <dbReference type="Proteomes" id="UP001292094"/>
    </source>
</evidence>